<evidence type="ECO:0000313" key="2">
    <source>
        <dbReference type="Proteomes" id="UP000176998"/>
    </source>
</evidence>
<gene>
    <name evidence="1" type="ORF">CORC01_13685</name>
</gene>
<protein>
    <submittedName>
        <fullName evidence="1">Uncharacterized protein</fullName>
    </submittedName>
</protein>
<proteinExistence type="predicted"/>
<name>A0A1G4APA5_9PEZI</name>
<dbReference type="RefSeq" id="XP_022468178.1">
    <property type="nucleotide sequence ID" value="XM_022625301.1"/>
</dbReference>
<sequence length="276" mass="29573">MVSGGVDKIQRSRAQTAGGAEMITALNRVLWKSASTFEGPLSQNDLRVLIALIEDSGRHGSPVSWSRVTFRGSSFGVAQCSPGCRIPARAVMSSGLEEDEILLDYPGEDDVNVGPKWKKRVKSAGLIVPRVASDWAHSPMTMALPCPSGRPKRGAAVPSRPLSSFVRLMMGAAERLRKVVVGPALPIEPIRLVNWESGTVIPEGFVSVGGVKVPRSAAQSPKMPPTRKVTRWLRGFPQGYARAGEMTERLSRAAVSSDGLLPLVGGDNFYVSLVMA</sequence>
<comment type="caution">
    <text evidence="1">The sequence shown here is derived from an EMBL/GenBank/DDBJ whole genome shotgun (WGS) entry which is preliminary data.</text>
</comment>
<evidence type="ECO:0000313" key="1">
    <source>
        <dbReference type="EMBL" id="OHE91004.1"/>
    </source>
</evidence>
<keyword evidence="2" id="KW-1185">Reference proteome</keyword>
<dbReference type="EMBL" id="MJBS01000207">
    <property type="protein sequence ID" value="OHE91004.1"/>
    <property type="molecule type" value="Genomic_DNA"/>
</dbReference>
<dbReference type="AlphaFoldDB" id="A0A1G4APA5"/>
<accession>A0A1G4APA5</accession>
<reference evidence="1 2" key="1">
    <citation type="submission" date="2016-09" db="EMBL/GenBank/DDBJ databases">
        <authorList>
            <person name="Capua I."/>
            <person name="De Benedictis P."/>
            <person name="Joannis T."/>
            <person name="Lombin L.H."/>
            <person name="Cattoli G."/>
        </authorList>
    </citation>
    <scope>NUCLEOTIDE SEQUENCE [LARGE SCALE GENOMIC DNA]</scope>
    <source>
        <strain evidence="1 2">IMI 309357</strain>
    </source>
</reference>
<dbReference type="GeneID" id="34566811"/>
<dbReference type="Proteomes" id="UP000176998">
    <property type="component" value="Unassembled WGS sequence"/>
</dbReference>
<organism evidence="1 2">
    <name type="scientific">Colletotrichum orchidophilum</name>
    <dbReference type="NCBI Taxonomy" id="1209926"/>
    <lineage>
        <taxon>Eukaryota</taxon>
        <taxon>Fungi</taxon>
        <taxon>Dikarya</taxon>
        <taxon>Ascomycota</taxon>
        <taxon>Pezizomycotina</taxon>
        <taxon>Sordariomycetes</taxon>
        <taxon>Hypocreomycetidae</taxon>
        <taxon>Glomerellales</taxon>
        <taxon>Glomerellaceae</taxon>
        <taxon>Colletotrichum</taxon>
    </lineage>
</organism>